<evidence type="ECO:0008006" key="3">
    <source>
        <dbReference type="Google" id="ProtNLM"/>
    </source>
</evidence>
<organism evidence="1 2">
    <name type="scientific">Georgenia halotolerans</name>
    <dbReference type="NCBI Taxonomy" id="3028317"/>
    <lineage>
        <taxon>Bacteria</taxon>
        <taxon>Bacillati</taxon>
        <taxon>Actinomycetota</taxon>
        <taxon>Actinomycetes</taxon>
        <taxon>Micrococcales</taxon>
        <taxon>Bogoriellaceae</taxon>
        <taxon>Georgenia</taxon>
    </lineage>
</organism>
<dbReference type="Gene3D" id="2.40.10.10">
    <property type="entry name" value="Trypsin-like serine proteases"/>
    <property type="match status" value="1"/>
</dbReference>
<protein>
    <recommendedName>
        <fullName evidence="3">Serine protease</fullName>
    </recommendedName>
</protein>
<comment type="caution">
    <text evidence="1">The sequence shown here is derived from an EMBL/GenBank/DDBJ whole genome shotgun (WGS) entry which is preliminary data.</text>
</comment>
<evidence type="ECO:0000313" key="1">
    <source>
        <dbReference type="EMBL" id="MDD9207907.1"/>
    </source>
</evidence>
<name>A0ABT5U0R6_9MICO</name>
<evidence type="ECO:0000313" key="2">
    <source>
        <dbReference type="Proteomes" id="UP001165561"/>
    </source>
</evidence>
<reference evidence="1" key="1">
    <citation type="submission" date="2023-02" db="EMBL/GenBank/DDBJ databases">
        <title>Georgenia sp.10Sc9-8, isolated from a soil sample collected from the Taklamakan desert.</title>
        <authorList>
            <person name="Liu S."/>
        </authorList>
    </citation>
    <scope>NUCLEOTIDE SEQUENCE</scope>
    <source>
        <strain evidence="1">10Sc9-8</strain>
    </source>
</reference>
<gene>
    <name evidence="1" type="ORF">PU560_15735</name>
</gene>
<sequence length="328" mass="34181">MELDEARTLKQQLGRYVTELMAERPRPAAAAAPLGVALGLAPRREGQFDVAVRYRLGTPTARMVARRVAGEVGPGVDVRRTGRIVPMGATRPRGPVPTAQAVGETTRVRPLRPGISVAHEAVSAGTLGAFVTVAGDDTVHALSNHHVLVGPRGQVGDRVLQPGPADGGRSPADRVGELSAYVPLVPGEVAHVDAALARLDVAEVDRGHPAGPLEGWGTVEGDEVVQKVGRTTGITEGRVTAIELDQVLVGYGTELGELRFDDQIEVESTGPGPFSRGGDSGSLVYRTTDRRAIGLLFAGSESGGENGTGLTYLNPVGEVLAALRATLL</sequence>
<keyword evidence="2" id="KW-1185">Reference proteome</keyword>
<dbReference type="Proteomes" id="UP001165561">
    <property type="component" value="Unassembled WGS sequence"/>
</dbReference>
<dbReference type="SUPFAM" id="SSF50494">
    <property type="entry name" value="Trypsin-like serine proteases"/>
    <property type="match status" value="1"/>
</dbReference>
<accession>A0ABT5U0R6</accession>
<dbReference type="EMBL" id="JARACI010001170">
    <property type="protein sequence ID" value="MDD9207907.1"/>
    <property type="molecule type" value="Genomic_DNA"/>
</dbReference>
<dbReference type="InterPro" id="IPR043504">
    <property type="entry name" value="Peptidase_S1_PA_chymotrypsin"/>
</dbReference>
<proteinExistence type="predicted"/>
<dbReference type="InterPro" id="IPR009003">
    <property type="entry name" value="Peptidase_S1_PA"/>
</dbReference>